<dbReference type="EMBL" id="JAKWJU010000002">
    <property type="protein sequence ID" value="MCH6162259.1"/>
    <property type="molecule type" value="Genomic_DNA"/>
</dbReference>
<evidence type="ECO:0000313" key="4">
    <source>
        <dbReference type="Proteomes" id="UP001166784"/>
    </source>
</evidence>
<protein>
    <recommendedName>
        <fullName evidence="5">Secreted protein</fullName>
    </recommendedName>
</protein>
<accession>A0ABS9T152</accession>
<feature type="compositionally biased region" description="Polar residues" evidence="1">
    <location>
        <begin position="148"/>
        <end position="158"/>
    </location>
</feature>
<feature type="chain" id="PRO_5045488081" description="Secreted protein" evidence="2">
    <location>
        <begin position="36"/>
        <end position="182"/>
    </location>
</feature>
<organism evidence="3 4">
    <name type="scientific">Streptomyces marispadix</name>
    <dbReference type="NCBI Taxonomy" id="2922868"/>
    <lineage>
        <taxon>Bacteria</taxon>
        <taxon>Bacillati</taxon>
        <taxon>Actinomycetota</taxon>
        <taxon>Actinomycetes</taxon>
        <taxon>Kitasatosporales</taxon>
        <taxon>Streptomycetaceae</taxon>
        <taxon>Streptomyces</taxon>
    </lineage>
</organism>
<reference evidence="3" key="1">
    <citation type="submission" date="2022-03" db="EMBL/GenBank/DDBJ databases">
        <authorList>
            <person name="Santos J.D.N."/>
            <person name="Kallscheuer N."/>
            <person name="Jogler C."/>
            <person name="Lage O.M."/>
        </authorList>
    </citation>
    <scope>NUCLEOTIDE SEQUENCE</scope>
    <source>
        <strain evidence="3">M600PL45_2</strain>
    </source>
</reference>
<keyword evidence="4" id="KW-1185">Reference proteome</keyword>
<keyword evidence="2" id="KW-0732">Signal</keyword>
<evidence type="ECO:0008006" key="5">
    <source>
        <dbReference type="Google" id="ProtNLM"/>
    </source>
</evidence>
<evidence type="ECO:0000256" key="2">
    <source>
        <dbReference type="SAM" id="SignalP"/>
    </source>
</evidence>
<dbReference type="InterPro" id="IPR006311">
    <property type="entry name" value="TAT_signal"/>
</dbReference>
<feature type="region of interest" description="Disordered" evidence="1">
    <location>
        <begin position="139"/>
        <end position="171"/>
    </location>
</feature>
<comment type="caution">
    <text evidence="3">The sequence shown here is derived from an EMBL/GenBank/DDBJ whole genome shotgun (WGS) entry which is preliminary data.</text>
</comment>
<feature type="signal peptide" evidence="2">
    <location>
        <begin position="1"/>
        <end position="35"/>
    </location>
</feature>
<evidence type="ECO:0000313" key="3">
    <source>
        <dbReference type="EMBL" id="MCH6162259.1"/>
    </source>
</evidence>
<dbReference type="RefSeq" id="WP_241061120.1">
    <property type="nucleotide sequence ID" value="NZ_JAKWJU010000002.1"/>
</dbReference>
<dbReference type="PROSITE" id="PS51318">
    <property type="entry name" value="TAT"/>
    <property type="match status" value="1"/>
</dbReference>
<dbReference type="Proteomes" id="UP001166784">
    <property type="component" value="Unassembled WGS sequence"/>
</dbReference>
<reference evidence="3" key="2">
    <citation type="journal article" date="2023" name="Int. J. Syst. Evol. Microbiol.">
        <title>Streptomyces marispadix sp. nov., isolated from marine beach sediment of the Northern Coast of Portugal.</title>
        <authorList>
            <person name="dos Santos J.D.N."/>
            <person name="Vitorino I.R."/>
            <person name="Kallscheuer N."/>
            <person name="Srivastava A."/>
            <person name="Krautwurst S."/>
            <person name="Marz M."/>
            <person name="Jogler C."/>
            <person name="Lobo Da Cunha A."/>
            <person name="Catita J."/>
            <person name="Goncalves H."/>
            <person name="Gonzalez I."/>
            <person name="Reyes F."/>
            <person name="Lage O.M."/>
        </authorList>
    </citation>
    <scope>NUCLEOTIDE SEQUENCE</scope>
    <source>
        <strain evidence="3">M600PL45_2</strain>
    </source>
</reference>
<sequence length="182" mass="19509">MTFTTKIRRKTVVRGATALAAGVLVAGGLVVQASAGETEGKDHRSNAEILDEKCAVPPDFDPAVINTVHDVATQRGVNDKVMLAAFETGWVESHMNNLNCGDRDSLGVFQQRPSAGWGTPEQIMDVTYATNAFLDQAIPNDQEDPSMTAGQLAQSVQRSAFPDRYDQSEGKAREMINAAANG</sequence>
<name>A0ABS9T152_9ACTN</name>
<feature type="compositionally biased region" description="Basic and acidic residues" evidence="1">
    <location>
        <begin position="161"/>
        <end position="171"/>
    </location>
</feature>
<gene>
    <name evidence="3" type="ORF">MMA15_18270</name>
</gene>
<proteinExistence type="predicted"/>
<evidence type="ECO:0000256" key="1">
    <source>
        <dbReference type="SAM" id="MobiDB-lite"/>
    </source>
</evidence>